<feature type="compositionally biased region" description="Basic and acidic residues" evidence="1">
    <location>
        <begin position="13"/>
        <end position="23"/>
    </location>
</feature>
<sequence>MKTKKAVKPPVADNDKTAQESKKTIATLKPAKPVKVKADKAAKEEKKPINFKVSADFRREFKTYASAHDMKLSKLLELAFDSYRKQKGD</sequence>
<organism evidence="2 3">
    <name type="scientific">Rhodoblastus sphagnicola</name>
    <dbReference type="NCBI Taxonomy" id="333368"/>
    <lineage>
        <taxon>Bacteria</taxon>
        <taxon>Pseudomonadati</taxon>
        <taxon>Pseudomonadota</taxon>
        <taxon>Alphaproteobacteria</taxon>
        <taxon>Hyphomicrobiales</taxon>
        <taxon>Rhodoblastaceae</taxon>
        <taxon>Rhodoblastus</taxon>
    </lineage>
</organism>
<reference evidence="2 3" key="1">
    <citation type="journal article" date="2018" name="Arch. Microbiol.">
        <title>New insights into the metabolic potential of the phototrophic purple bacterium Rhodopila globiformis DSM 161(T) from its draft genome sequence and evidence for a vanadium-dependent nitrogenase.</title>
        <authorList>
            <person name="Imhoff J.F."/>
            <person name="Rahn T."/>
            <person name="Kunzel S."/>
            <person name="Neulinger S.C."/>
        </authorList>
    </citation>
    <scope>NUCLEOTIDE SEQUENCE [LARGE SCALE GENOMIC DNA]</scope>
    <source>
        <strain evidence="2 3">DSM 16996</strain>
    </source>
</reference>
<gene>
    <name evidence="2" type="ORF">CCR94_20285</name>
</gene>
<evidence type="ECO:0000313" key="2">
    <source>
        <dbReference type="EMBL" id="PPQ27179.1"/>
    </source>
</evidence>
<feature type="region of interest" description="Disordered" evidence="1">
    <location>
        <begin position="1"/>
        <end position="24"/>
    </location>
</feature>
<dbReference type="InterPro" id="IPR013321">
    <property type="entry name" value="Arc_rbn_hlx_hlx"/>
</dbReference>
<evidence type="ECO:0000256" key="1">
    <source>
        <dbReference type="SAM" id="MobiDB-lite"/>
    </source>
</evidence>
<name>A0A2S6MXW2_9HYPH</name>
<dbReference type="SUPFAM" id="SSF47598">
    <property type="entry name" value="Ribbon-helix-helix"/>
    <property type="match status" value="1"/>
</dbReference>
<protein>
    <submittedName>
        <fullName evidence="2">Uncharacterized protein</fullName>
    </submittedName>
</protein>
<dbReference type="RefSeq" id="WP_104509655.1">
    <property type="nucleotide sequence ID" value="NZ_JACIGC010000001.1"/>
</dbReference>
<dbReference type="AlphaFoldDB" id="A0A2S6MXW2"/>
<dbReference type="EMBL" id="NHSJ01000126">
    <property type="protein sequence ID" value="PPQ27179.1"/>
    <property type="molecule type" value="Genomic_DNA"/>
</dbReference>
<dbReference type="OrthoDB" id="7363380at2"/>
<accession>A0A2S6MXW2</accession>
<dbReference type="GO" id="GO:0006355">
    <property type="term" value="P:regulation of DNA-templated transcription"/>
    <property type="evidence" value="ECO:0007669"/>
    <property type="project" value="InterPro"/>
</dbReference>
<keyword evidence="3" id="KW-1185">Reference proteome</keyword>
<proteinExistence type="predicted"/>
<dbReference type="Proteomes" id="UP000239089">
    <property type="component" value="Unassembled WGS sequence"/>
</dbReference>
<dbReference type="Gene3D" id="1.10.1220.10">
    <property type="entry name" value="Met repressor-like"/>
    <property type="match status" value="1"/>
</dbReference>
<dbReference type="InterPro" id="IPR010985">
    <property type="entry name" value="Ribbon_hlx_hlx"/>
</dbReference>
<evidence type="ECO:0000313" key="3">
    <source>
        <dbReference type="Proteomes" id="UP000239089"/>
    </source>
</evidence>
<comment type="caution">
    <text evidence="2">The sequence shown here is derived from an EMBL/GenBank/DDBJ whole genome shotgun (WGS) entry which is preliminary data.</text>
</comment>